<feature type="region of interest" description="Disordered" evidence="1">
    <location>
        <begin position="16"/>
        <end position="37"/>
    </location>
</feature>
<evidence type="ECO:0000256" key="1">
    <source>
        <dbReference type="SAM" id="MobiDB-lite"/>
    </source>
</evidence>
<sequence length="63" mass="6997">MPLIIGEIDARIEVIPPDRPAPAAGGSQRLTEADAARARELAAQRLERERRIEQRDPNRLGGR</sequence>
<protein>
    <submittedName>
        <fullName evidence="2">Uncharacterized protein</fullName>
    </submittedName>
</protein>
<accession>A0A150TFM4</accession>
<name>A0A150TFM4_SORCE</name>
<dbReference type="AlphaFoldDB" id="A0A150TFM4"/>
<proteinExistence type="predicted"/>
<comment type="caution">
    <text evidence="2">The sequence shown here is derived from an EMBL/GenBank/DDBJ whole genome shotgun (WGS) entry which is preliminary data.</text>
</comment>
<evidence type="ECO:0000313" key="3">
    <source>
        <dbReference type="Proteomes" id="UP000075502"/>
    </source>
</evidence>
<dbReference type="EMBL" id="JEME01002682">
    <property type="protein sequence ID" value="KYG03520.1"/>
    <property type="molecule type" value="Genomic_DNA"/>
</dbReference>
<dbReference type="Proteomes" id="UP000075502">
    <property type="component" value="Unassembled WGS sequence"/>
</dbReference>
<gene>
    <name evidence="2" type="ORF">BE21_04600</name>
</gene>
<organism evidence="2 3">
    <name type="scientific">Sorangium cellulosum</name>
    <name type="common">Polyangium cellulosum</name>
    <dbReference type="NCBI Taxonomy" id="56"/>
    <lineage>
        <taxon>Bacteria</taxon>
        <taxon>Pseudomonadati</taxon>
        <taxon>Myxococcota</taxon>
        <taxon>Polyangia</taxon>
        <taxon>Polyangiales</taxon>
        <taxon>Polyangiaceae</taxon>
        <taxon>Sorangium</taxon>
    </lineage>
</organism>
<reference evidence="2 3" key="1">
    <citation type="submission" date="2014-02" db="EMBL/GenBank/DDBJ databases">
        <title>The small core and large imbalanced accessory genome model reveals a collaborative survival strategy of Sorangium cellulosum strains in nature.</title>
        <authorList>
            <person name="Han K."/>
            <person name="Peng R."/>
            <person name="Blom J."/>
            <person name="Li Y.-Z."/>
        </authorList>
    </citation>
    <scope>NUCLEOTIDE SEQUENCE [LARGE SCALE GENOMIC DNA]</scope>
    <source>
        <strain evidence="2 3">So0007-03</strain>
    </source>
</reference>
<evidence type="ECO:0000313" key="2">
    <source>
        <dbReference type="EMBL" id="KYG03520.1"/>
    </source>
</evidence>